<dbReference type="Pfam" id="PF13472">
    <property type="entry name" value="Lipase_GDSL_2"/>
    <property type="match status" value="1"/>
</dbReference>
<evidence type="ECO:0000256" key="1">
    <source>
        <dbReference type="SAM" id="SignalP"/>
    </source>
</evidence>
<dbReference type="InterPro" id="IPR053140">
    <property type="entry name" value="GDSL_Rv0518-like"/>
</dbReference>
<protein>
    <submittedName>
        <fullName evidence="3">SGNH/GDSL hydrolase family protein</fullName>
    </submittedName>
</protein>
<dbReference type="GO" id="GO:0016788">
    <property type="term" value="F:hydrolase activity, acting on ester bonds"/>
    <property type="evidence" value="ECO:0007669"/>
    <property type="project" value="UniProtKB-ARBA"/>
</dbReference>
<sequence length="557" mass="59262">MKRVVYGMGMVAALLGGMGAVPSRAANCPVGGAIPCIPAADTTAGLLARSPGVGDDAQDGHAVGDLWQVGGRVWQAVSVQPGAAQWQMLPDTTLPGDVFGTRTRFAGGTVRLVRGYVGPALDVEVTHQGQQQTRTLNLTAQGGLDTAPLQERDPGTYAFVTRVYDQSGHGHALEATAGRHVVHIGEVRIAGAEAMSWGEANGPGGFVIPADMRLDTSGFFFSTLGTYASSNAGYAAYPVPLVLGQEGLGFKVFFGSYSLDGFVHVADNASPDQKLDLVVNNAPAMFSVWRQGTAMRVRSGNIHAMGQNLASAAALAGGYLGYNADGGPWFSQGRNTGQWTGVVLADHISDPEQVSHFQAAVARQINAMPQVRRTVVTIGDSRTEGYQVPDGRNWPWLMQANMRYQSYNLAVSGATTRHMLGMLPAAARVAVHAGERVAVVFGGFNDHIQKTAIPYEETVENLGQIVSQLQGMKYHVVLVEEAASDSVLRAQLHAAVQDGRIRPDSVVDPFAPGHPLADPSNPQYWVGDMTHPSALGQAELARCIWRAVSVYFPERRP</sequence>
<dbReference type="Gene3D" id="2.60.120.200">
    <property type="match status" value="1"/>
</dbReference>
<reference evidence="3 4" key="1">
    <citation type="submission" date="2019-09" db="EMBL/GenBank/DDBJ databases">
        <title>Genome sequencing of strain KACC 21233.</title>
        <authorList>
            <person name="Heo J."/>
            <person name="Kim S.-J."/>
            <person name="Kim J.-S."/>
            <person name="Hong S.-B."/>
            <person name="Kwon S.-W."/>
        </authorList>
    </citation>
    <scope>NUCLEOTIDE SEQUENCE [LARGE SCALE GENOMIC DNA]</scope>
    <source>
        <strain evidence="3 4">KACC 21233</strain>
    </source>
</reference>
<keyword evidence="3" id="KW-0378">Hydrolase</keyword>
<evidence type="ECO:0000259" key="2">
    <source>
        <dbReference type="Pfam" id="PF13472"/>
    </source>
</evidence>
<feature type="chain" id="PRO_5023100690" evidence="1">
    <location>
        <begin position="26"/>
        <end position="557"/>
    </location>
</feature>
<feature type="signal peptide" evidence="1">
    <location>
        <begin position="1"/>
        <end position="25"/>
    </location>
</feature>
<dbReference type="KEGG" id="acek:FLP30_00240"/>
<evidence type="ECO:0000313" key="4">
    <source>
        <dbReference type="Proteomes" id="UP000324536"/>
    </source>
</evidence>
<dbReference type="AlphaFoldDB" id="A0A5C1YKD0"/>
<dbReference type="PANTHER" id="PTHR43784:SF2">
    <property type="entry name" value="GDSL-LIKE LIPASE_ACYLHYDROLASE, PUTATIVE (AFU_ORTHOLOGUE AFUA_2G00820)-RELATED"/>
    <property type="match status" value="1"/>
</dbReference>
<dbReference type="PANTHER" id="PTHR43784">
    <property type="entry name" value="GDSL-LIKE LIPASE/ACYLHYDROLASE, PUTATIVE (AFU_ORTHOLOGUE AFUA_2G00820)-RELATED"/>
    <property type="match status" value="1"/>
</dbReference>
<keyword evidence="1" id="KW-0732">Signal</keyword>
<feature type="domain" description="SGNH hydrolase-type esterase" evidence="2">
    <location>
        <begin position="378"/>
        <end position="538"/>
    </location>
</feature>
<dbReference type="EMBL" id="CP043506">
    <property type="protein sequence ID" value="QEO16371.1"/>
    <property type="molecule type" value="Genomic_DNA"/>
</dbReference>
<dbReference type="CDD" id="cd00229">
    <property type="entry name" value="SGNH_hydrolase"/>
    <property type="match status" value="1"/>
</dbReference>
<keyword evidence="4" id="KW-1185">Reference proteome</keyword>
<dbReference type="InterPro" id="IPR013830">
    <property type="entry name" value="SGNH_hydro"/>
</dbReference>
<dbReference type="InterPro" id="IPR036514">
    <property type="entry name" value="SGNH_hydro_sf"/>
</dbReference>
<evidence type="ECO:0000313" key="3">
    <source>
        <dbReference type="EMBL" id="QEO16371.1"/>
    </source>
</evidence>
<proteinExistence type="predicted"/>
<dbReference type="Proteomes" id="UP000324536">
    <property type="component" value="Chromosome"/>
</dbReference>
<dbReference type="RefSeq" id="WP_149277818.1">
    <property type="nucleotide sequence ID" value="NZ_CP043506.1"/>
</dbReference>
<dbReference type="Gene3D" id="3.40.50.1110">
    <property type="entry name" value="SGNH hydrolase"/>
    <property type="match status" value="1"/>
</dbReference>
<accession>A0A5C1YKD0</accession>
<gene>
    <name evidence="3" type="ORF">FLP30_00240</name>
</gene>
<organism evidence="3 4">
    <name type="scientific">Acetobacter vaccinii</name>
    <dbReference type="NCBI Taxonomy" id="2592655"/>
    <lineage>
        <taxon>Bacteria</taxon>
        <taxon>Pseudomonadati</taxon>
        <taxon>Pseudomonadota</taxon>
        <taxon>Alphaproteobacteria</taxon>
        <taxon>Acetobacterales</taxon>
        <taxon>Acetobacteraceae</taxon>
        <taxon>Acetobacter</taxon>
    </lineage>
</organism>
<dbReference type="OrthoDB" id="9786188at2"/>
<dbReference type="SUPFAM" id="SSF52266">
    <property type="entry name" value="SGNH hydrolase"/>
    <property type="match status" value="1"/>
</dbReference>
<name>A0A5C1YKD0_9PROT</name>